<dbReference type="RefSeq" id="WP_209265852.1">
    <property type="nucleotide sequence ID" value="NZ_JAFFZN010000014.1"/>
</dbReference>
<name>A0ABS3WVB8_9ACTN</name>
<evidence type="ECO:0000313" key="1">
    <source>
        <dbReference type="EMBL" id="MBO8187046.1"/>
    </source>
</evidence>
<dbReference type="EMBL" id="JAFFZN010000014">
    <property type="protein sequence ID" value="MBO8187046.1"/>
    <property type="molecule type" value="Genomic_DNA"/>
</dbReference>
<sequence>MGWGSGCTAVFRSGGSNSVCGPVGESPGKVDGAVVVQVASGADGTAVLRLVSD</sequence>
<proteinExistence type="predicted"/>
<organism evidence="1 2">
    <name type="scientific">Streptomyces spirodelae</name>
    <dbReference type="NCBI Taxonomy" id="2812904"/>
    <lineage>
        <taxon>Bacteria</taxon>
        <taxon>Bacillati</taxon>
        <taxon>Actinomycetota</taxon>
        <taxon>Actinomycetes</taxon>
        <taxon>Kitasatosporales</taxon>
        <taxon>Streptomycetaceae</taxon>
        <taxon>Streptomyces</taxon>
    </lineage>
</organism>
<gene>
    <name evidence="1" type="ORF">JW592_16470</name>
</gene>
<accession>A0ABS3WVB8</accession>
<reference evidence="1 2" key="1">
    <citation type="submission" date="2021-02" db="EMBL/GenBank/DDBJ databases">
        <title>Streptomyces spirodelae sp. nov., isolated from duckweed.</title>
        <authorList>
            <person name="Saimee Y."/>
            <person name="Duangmal K."/>
        </authorList>
    </citation>
    <scope>NUCLEOTIDE SEQUENCE [LARGE SCALE GENOMIC DNA]</scope>
    <source>
        <strain evidence="1 2">DW4-2</strain>
    </source>
</reference>
<dbReference type="Proteomes" id="UP001518976">
    <property type="component" value="Unassembled WGS sequence"/>
</dbReference>
<keyword evidence="2" id="KW-1185">Reference proteome</keyword>
<protein>
    <submittedName>
        <fullName evidence="1">Uncharacterized protein</fullName>
    </submittedName>
</protein>
<comment type="caution">
    <text evidence="1">The sequence shown here is derived from an EMBL/GenBank/DDBJ whole genome shotgun (WGS) entry which is preliminary data.</text>
</comment>
<evidence type="ECO:0000313" key="2">
    <source>
        <dbReference type="Proteomes" id="UP001518976"/>
    </source>
</evidence>